<evidence type="ECO:0000256" key="5">
    <source>
        <dbReference type="ARBA" id="ARBA00023136"/>
    </source>
</evidence>
<dbReference type="InParanoid" id="C3ZMK5"/>
<feature type="region of interest" description="Disordered" evidence="7">
    <location>
        <begin position="152"/>
        <end position="177"/>
    </location>
</feature>
<keyword evidence="5" id="KW-0472">Membrane</keyword>
<comment type="subcellular location">
    <subcellularLocation>
        <location evidence="1">Membrane</location>
    </subcellularLocation>
</comment>
<dbReference type="GO" id="GO:0035556">
    <property type="term" value="P:intracellular signal transduction"/>
    <property type="evidence" value="ECO:0007669"/>
    <property type="project" value="InterPro"/>
</dbReference>
<evidence type="ECO:0000256" key="6">
    <source>
        <dbReference type="ARBA" id="ARBA00023239"/>
    </source>
</evidence>
<evidence type="ECO:0000256" key="7">
    <source>
        <dbReference type="SAM" id="MobiDB-lite"/>
    </source>
</evidence>
<dbReference type="InterPro" id="IPR001054">
    <property type="entry name" value="A/G_cyclase"/>
</dbReference>
<evidence type="ECO:0000256" key="3">
    <source>
        <dbReference type="ARBA" id="ARBA00022741"/>
    </source>
</evidence>
<dbReference type="STRING" id="7739.C3ZMK5"/>
<protein>
    <recommendedName>
        <fullName evidence="8">Guanylate cyclase domain-containing protein</fullName>
    </recommendedName>
</protein>
<dbReference type="Gene3D" id="3.30.70.1230">
    <property type="entry name" value="Nucleotide cyclase"/>
    <property type="match status" value="1"/>
</dbReference>
<keyword evidence="4" id="KW-1133">Transmembrane helix</keyword>
<dbReference type="SUPFAM" id="SSF55073">
    <property type="entry name" value="Nucleotide cyclase"/>
    <property type="match status" value="1"/>
</dbReference>
<dbReference type="PANTHER" id="PTHR11920:SF335">
    <property type="entry name" value="GUANYLATE CYCLASE"/>
    <property type="match status" value="1"/>
</dbReference>
<dbReference type="PROSITE" id="PS50125">
    <property type="entry name" value="GUANYLATE_CYCLASE_2"/>
    <property type="match status" value="1"/>
</dbReference>
<dbReference type="eggNOG" id="KOG1023">
    <property type="taxonomic scope" value="Eukaryota"/>
</dbReference>
<dbReference type="Pfam" id="PF00211">
    <property type="entry name" value="Guanylate_cyc"/>
    <property type="match status" value="1"/>
</dbReference>
<dbReference type="EMBL" id="GG666646">
    <property type="protein sequence ID" value="EEN46215.1"/>
    <property type="molecule type" value="Genomic_DNA"/>
</dbReference>
<gene>
    <name evidence="9" type="ORF">BRAFLDRAFT_97434</name>
</gene>
<organism>
    <name type="scientific">Branchiostoma floridae</name>
    <name type="common">Florida lancelet</name>
    <name type="synonym">Amphioxus</name>
    <dbReference type="NCBI Taxonomy" id="7739"/>
    <lineage>
        <taxon>Eukaryota</taxon>
        <taxon>Metazoa</taxon>
        <taxon>Chordata</taxon>
        <taxon>Cephalochordata</taxon>
        <taxon>Leptocardii</taxon>
        <taxon>Amphioxiformes</taxon>
        <taxon>Branchiostomatidae</taxon>
        <taxon>Branchiostoma</taxon>
    </lineage>
</organism>
<feature type="domain" description="Guanylate cyclase" evidence="8">
    <location>
        <begin position="1"/>
        <end position="28"/>
    </location>
</feature>
<dbReference type="GO" id="GO:0016829">
    <property type="term" value="F:lyase activity"/>
    <property type="evidence" value="ECO:0007669"/>
    <property type="project" value="UniProtKB-KW"/>
</dbReference>
<feature type="region of interest" description="Disordered" evidence="7">
    <location>
        <begin position="78"/>
        <end position="109"/>
    </location>
</feature>
<dbReference type="AlphaFoldDB" id="C3ZMK5"/>
<evidence type="ECO:0000256" key="4">
    <source>
        <dbReference type="ARBA" id="ARBA00022989"/>
    </source>
</evidence>
<keyword evidence="2" id="KW-0812">Transmembrane</keyword>
<proteinExistence type="predicted"/>
<reference evidence="9" key="1">
    <citation type="journal article" date="2008" name="Nature">
        <title>The amphioxus genome and the evolution of the chordate karyotype.</title>
        <authorList>
            <consortium name="US DOE Joint Genome Institute (JGI-PGF)"/>
            <person name="Putnam N.H."/>
            <person name="Butts T."/>
            <person name="Ferrier D.E.K."/>
            <person name="Furlong R.F."/>
            <person name="Hellsten U."/>
            <person name="Kawashima T."/>
            <person name="Robinson-Rechavi M."/>
            <person name="Shoguchi E."/>
            <person name="Terry A."/>
            <person name="Yu J.-K."/>
            <person name="Benito-Gutierrez E.L."/>
            <person name="Dubchak I."/>
            <person name="Garcia-Fernandez J."/>
            <person name="Gibson-Brown J.J."/>
            <person name="Grigoriev I.V."/>
            <person name="Horton A.C."/>
            <person name="de Jong P.J."/>
            <person name="Jurka J."/>
            <person name="Kapitonov V.V."/>
            <person name="Kohara Y."/>
            <person name="Kuroki Y."/>
            <person name="Lindquist E."/>
            <person name="Lucas S."/>
            <person name="Osoegawa K."/>
            <person name="Pennacchio L.A."/>
            <person name="Salamov A.A."/>
            <person name="Satou Y."/>
            <person name="Sauka-Spengler T."/>
            <person name="Schmutz J."/>
            <person name="Shin-I T."/>
            <person name="Toyoda A."/>
            <person name="Bronner-Fraser M."/>
            <person name="Fujiyama A."/>
            <person name="Holland L.Z."/>
            <person name="Holland P.W.H."/>
            <person name="Satoh N."/>
            <person name="Rokhsar D.S."/>
        </authorList>
    </citation>
    <scope>NUCLEOTIDE SEQUENCE [LARGE SCALE GENOMIC DNA]</scope>
    <source>
        <strain evidence="9">S238N-H82</strain>
        <tissue evidence="9">Testes</tissue>
    </source>
</reference>
<dbReference type="PANTHER" id="PTHR11920">
    <property type="entry name" value="GUANYLYL CYCLASE"/>
    <property type="match status" value="1"/>
</dbReference>
<name>C3ZMK5_BRAFL</name>
<dbReference type="GO" id="GO:0000166">
    <property type="term" value="F:nucleotide binding"/>
    <property type="evidence" value="ECO:0007669"/>
    <property type="project" value="UniProtKB-KW"/>
</dbReference>
<evidence type="ECO:0000259" key="8">
    <source>
        <dbReference type="PROSITE" id="PS50125"/>
    </source>
</evidence>
<keyword evidence="3" id="KW-0547">Nucleotide-binding</keyword>
<dbReference type="GO" id="GO:0009190">
    <property type="term" value="P:cyclic nucleotide biosynthetic process"/>
    <property type="evidence" value="ECO:0007669"/>
    <property type="project" value="InterPro"/>
</dbReference>
<accession>C3ZMK5</accession>
<keyword evidence="6" id="KW-0456">Lyase</keyword>
<dbReference type="CDD" id="cd07302">
    <property type="entry name" value="CHD"/>
    <property type="match status" value="1"/>
</dbReference>
<evidence type="ECO:0000313" key="9">
    <source>
        <dbReference type="EMBL" id="EEN46215.1"/>
    </source>
</evidence>
<evidence type="ECO:0000256" key="2">
    <source>
        <dbReference type="ARBA" id="ARBA00022692"/>
    </source>
</evidence>
<feature type="compositionally biased region" description="Basic and acidic residues" evidence="7">
    <location>
        <begin position="154"/>
        <end position="165"/>
    </location>
</feature>
<dbReference type="InterPro" id="IPR050401">
    <property type="entry name" value="Cyclic_nucleotide_synthase"/>
</dbReference>
<evidence type="ECO:0000256" key="1">
    <source>
        <dbReference type="ARBA" id="ARBA00004370"/>
    </source>
</evidence>
<dbReference type="InterPro" id="IPR029787">
    <property type="entry name" value="Nucleotide_cyclase"/>
</dbReference>
<sequence length="177" mass="19610">MVVAGVVGLKMPRWCLFGDTVNTASRMESSGQGMHIHISETTKAHLDEEPYVIVERGTVTIKGKGEMKTYWLKEKAGGQSAETLDTPFMANSSENESDEGSRDSSRISTYNPVFSDDVIKKTQDAPSIAIEEEVVHEKDKIEGTKVKTIAAVPETKEEKKEETQKPPRHRSNICSLL</sequence>
<dbReference type="GO" id="GO:0016020">
    <property type="term" value="C:membrane"/>
    <property type="evidence" value="ECO:0007669"/>
    <property type="project" value="UniProtKB-SubCell"/>
</dbReference>